<dbReference type="InterPro" id="IPR044122">
    <property type="entry name" value="UPF0261_N"/>
</dbReference>
<organism evidence="3 4">
    <name type="scientific">Kaistia soli DSM 19436</name>
    <dbReference type="NCBI Taxonomy" id="1122133"/>
    <lineage>
        <taxon>Bacteria</taxon>
        <taxon>Pseudomonadati</taxon>
        <taxon>Pseudomonadota</taxon>
        <taxon>Alphaproteobacteria</taxon>
        <taxon>Hyphomicrobiales</taxon>
        <taxon>Kaistiaceae</taxon>
        <taxon>Kaistia</taxon>
    </lineage>
</organism>
<reference evidence="3 4" key="1">
    <citation type="submission" date="2016-11" db="EMBL/GenBank/DDBJ databases">
        <authorList>
            <person name="Jaros S."/>
            <person name="Januszkiewicz K."/>
            <person name="Wedrychowicz H."/>
        </authorList>
    </citation>
    <scope>NUCLEOTIDE SEQUENCE [LARGE SCALE GENOMIC DNA]</scope>
    <source>
        <strain evidence="3 4">DSM 19436</strain>
    </source>
</reference>
<dbReference type="EMBL" id="FQUP01000001">
    <property type="protein sequence ID" value="SHE81300.1"/>
    <property type="molecule type" value="Genomic_DNA"/>
</dbReference>
<dbReference type="Proteomes" id="UP000184485">
    <property type="component" value="Unassembled WGS sequence"/>
</dbReference>
<dbReference type="CDD" id="cd15488">
    <property type="entry name" value="Tm-1-like"/>
    <property type="match status" value="1"/>
</dbReference>
<dbReference type="Gene3D" id="3.40.50.12020">
    <property type="entry name" value="Uncharacterised protein family UPF0261, NN domain"/>
    <property type="match status" value="1"/>
</dbReference>
<evidence type="ECO:0000259" key="2">
    <source>
        <dbReference type="Pfam" id="PF23189"/>
    </source>
</evidence>
<evidence type="ECO:0000259" key="1">
    <source>
        <dbReference type="Pfam" id="PF06792"/>
    </source>
</evidence>
<dbReference type="STRING" id="1122133.SAMN02745157_0991"/>
<dbReference type="PANTHER" id="PTHR31862:SF1">
    <property type="entry name" value="UPF0261 DOMAIN PROTEIN (AFU_ORTHOLOGUE AFUA_1G10120)"/>
    <property type="match status" value="1"/>
</dbReference>
<dbReference type="PANTHER" id="PTHR31862">
    <property type="entry name" value="UPF0261 DOMAIN PROTEIN (AFU_ORTHOLOGUE AFUA_1G10120)"/>
    <property type="match status" value="1"/>
</dbReference>
<dbReference type="InterPro" id="IPR051353">
    <property type="entry name" value="Tobamovirus_resist_UPF0261"/>
</dbReference>
<feature type="domain" description="UPF0261" evidence="1">
    <location>
        <begin position="9"/>
        <end position="181"/>
    </location>
</feature>
<dbReference type="InterPro" id="IPR056778">
    <property type="entry name" value="UPF0261_C"/>
</dbReference>
<dbReference type="RefSeq" id="WP_073051622.1">
    <property type="nucleotide sequence ID" value="NZ_FQUP01000001.1"/>
</dbReference>
<dbReference type="PIRSF" id="PIRSF033271">
    <property type="entry name" value="UCP033271"/>
    <property type="match status" value="1"/>
</dbReference>
<evidence type="ECO:0000313" key="3">
    <source>
        <dbReference type="EMBL" id="SHE81300.1"/>
    </source>
</evidence>
<gene>
    <name evidence="3" type="ORF">SAMN02745157_0991</name>
</gene>
<evidence type="ECO:0000313" key="4">
    <source>
        <dbReference type="Proteomes" id="UP000184485"/>
    </source>
</evidence>
<dbReference type="AlphaFoldDB" id="A0A1M4WJH2"/>
<dbReference type="Pfam" id="PF06792">
    <property type="entry name" value="UPF0261"/>
    <property type="match status" value="1"/>
</dbReference>
<dbReference type="Gene3D" id="3.40.50.12030">
    <property type="entry name" value="Uncharacterised protein family UPF0261, NC domain"/>
    <property type="match status" value="1"/>
</dbReference>
<keyword evidence="4" id="KW-1185">Reference proteome</keyword>
<dbReference type="Pfam" id="PF23189">
    <property type="entry name" value="UPF0261_C"/>
    <property type="match status" value="1"/>
</dbReference>
<dbReference type="NCBIfam" id="NF002674">
    <property type="entry name" value="PRK02399.1-2"/>
    <property type="match status" value="1"/>
</dbReference>
<feature type="domain" description="UPF0261" evidence="2">
    <location>
        <begin position="189"/>
        <end position="404"/>
    </location>
</feature>
<accession>A0A1M4WJH2</accession>
<name>A0A1M4WJH2_9HYPH</name>
<protein>
    <submittedName>
        <fullName evidence="3">Uncharacterized protein, UPF0261 family</fullName>
    </submittedName>
</protein>
<dbReference type="OrthoDB" id="9776369at2"/>
<proteinExistence type="predicted"/>
<dbReference type="InterPro" id="IPR008322">
    <property type="entry name" value="UPF0261"/>
</dbReference>
<sequence length="418" mass="42757">MSAAEPFALIAAALDTKGEEAAFLKARLEASGLRVRILDFGILSDAPEAADYPAVLVAERGGADLAALRASRDRAAAIDAMMAGSAAIAADLHRTGQLAGVLSIGGSGGTSVGTAMMRALPLGVPKVMVSTVAASNVLPYVGGSDIAMLNSVTDFSGVNALSAPILANAAGALAGMVAARRQPAGLNRRRLVAASMFGVTTPAVEQCRVLLAEAGYELVPFHATGIGGRTMEALIAEGHFAAVLDLTTTEWADEVVGGTLSAGPTRLEAAGRAGLPQVVAPGALDMVNFFGPGAFPDRFGDRLIHRYNDNVVLMRTTAAENAEIGRRIAEKLNAAKGPVAVLLPLKGVSAMDADGGRFFDPEADAALFGALRAHLGVHVLIEPIDAHINEPVFAARSVARLLTLIAAQGEAHAQSHAG</sequence>